<evidence type="ECO:0000259" key="2">
    <source>
        <dbReference type="Pfam" id="PF12804"/>
    </source>
</evidence>
<accession>A0A6J4TH74</accession>
<sequence>MREWTALLLAGSRPGGDPLTRSLGTDYKPLIPVAGEPMVLRPLRALLASASVRDIRVLTQSPERLAGSLPNDPRVRVEESRATIAATLEAILADPATRFPLLVTTADHALLTSPMVESFLAGSADCDIAVGLVESGPLLRRFPDAQRTWLRVGRGRYSGANLFALNTPAAARAVAKWRSVEQDRKKGWRVLLQLGLPLFLGAVLRVRNLDQTAEGLGRKLGIRARAVVMDDPLAAIDVDKPADYSLVQAILAGRA</sequence>
<feature type="domain" description="MobA-like NTP transferase" evidence="2">
    <location>
        <begin position="22"/>
        <end position="136"/>
    </location>
</feature>
<dbReference type="AlphaFoldDB" id="A0A6J4TH74"/>
<gene>
    <name evidence="3" type="ORF">AVDCRST_MAG09-2346</name>
</gene>
<evidence type="ECO:0000313" key="3">
    <source>
        <dbReference type="EMBL" id="CAA9523343.1"/>
    </source>
</evidence>
<dbReference type="Pfam" id="PF12804">
    <property type="entry name" value="NTP_transf_3"/>
    <property type="match status" value="1"/>
</dbReference>
<protein>
    <recommendedName>
        <fullName evidence="2">MobA-like NTP transferase domain-containing protein</fullName>
    </recommendedName>
</protein>
<reference evidence="3" key="1">
    <citation type="submission" date="2020-02" db="EMBL/GenBank/DDBJ databases">
        <authorList>
            <person name="Meier V. D."/>
        </authorList>
    </citation>
    <scope>NUCLEOTIDE SEQUENCE</scope>
    <source>
        <strain evidence="3">AVDCRST_MAG09</strain>
    </source>
</reference>
<dbReference type="Gene3D" id="3.90.550.10">
    <property type="entry name" value="Spore Coat Polysaccharide Biosynthesis Protein SpsA, Chain A"/>
    <property type="match status" value="1"/>
</dbReference>
<keyword evidence="1" id="KW-0460">Magnesium</keyword>
<dbReference type="InterPro" id="IPR025877">
    <property type="entry name" value="MobA-like_NTP_Trfase"/>
</dbReference>
<dbReference type="InterPro" id="IPR029044">
    <property type="entry name" value="Nucleotide-diphossugar_trans"/>
</dbReference>
<dbReference type="SUPFAM" id="SSF53448">
    <property type="entry name" value="Nucleotide-diphospho-sugar transferases"/>
    <property type="match status" value="1"/>
</dbReference>
<dbReference type="RefSeq" id="WP_294174565.1">
    <property type="nucleotide sequence ID" value="NZ_CADCVZ010000061.1"/>
</dbReference>
<evidence type="ECO:0000256" key="1">
    <source>
        <dbReference type="ARBA" id="ARBA00022842"/>
    </source>
</evidence>
<dbReference type="EMBL" id="CADCVZ010000061">
    <property type="protein sequence ID" value="CAA9523343.1"/>
    <property type="molecule type" value="Genomic_DNA"/>
</dbReference>
<dbReference type="GO" id="GO:0016779">
    <property type="term" value="F:nucleotidyltransferase activity"/>
    <property type="evidence" value="ECO:0007669"/>
    <property type="project" value="UniProtKB-ARBA"/>
</dbReference>
<organism evidence="3">
    <name type="scientific">uncultured Sphingomonas sp</name>
    <dbReference type="NCBI Taxonomy" id="158754"/>
    <lineage>
        <taxon>Bacteria</taxon>
        <taxon>Pseudomonadati</taxon>
        <taxon>Pseudomonadota</taxon>
        <taxon>Alphaproteobacteria</taxon>
        <taxon>Sphingomonadales</taxon>
        <taxon>Sphingomonadaceae</taxon>
        <taxon>Sphingomonas</taxon>
        <taxon>environmental samples</taxon>
    </lineage>
</organism>
<proteinExistence type="predicted"/>
<name>A0A6J4TH74_9SPHN</name>